<gene>
    <name evidence="8" type="ORF">Naga_100444g2</name>
</gene>
<dbReference type="PANTHER" id="PTHR12922">
    <property type="entry name" value="UBIQUINONE BIOSYNTHESIS PROTEIN"/>
    <property type="match status" value="1"/>
</dbReference>
<evidence type="ECO:0000256" key="4">
    <source>
        <dbReference type="ARBA" id="ARBA00023136"/>
    </source>
</evidence>
<comment type="cofactor">
    <cofactor evidence="6">
        <name>Zn(2+)</name>
        <dbReference type="ChEBI" id="CHEBI:29105"/>
    </cofactor>
</comment>
<comment type="subcellular location">
    <subcellularLocation>
        <location evidence="6">Mitochondrion inner membrane</location>
        <topology evidence="6">Peripheral membrane protein</topology>
        <orientation evidence="6">Matrix side</orientation>
    </subcellularLocation>
</comment>
<organism evidence="8 9">
    <name type="scientific">Nannochloropsis gaditana</name>
    <dbReference type="NCBI Taxonomy" id="72520"/>
    <lineage>
        <taxon>Eukaryota</taxon>
        <taxon>Sar</taxon>
        <taxon>Stramenopiles</taxon>
        <taxon>Ochrophyta</taxon>
        <taxon>Eustigmatophyceae</taxon>
        <taxon>Eustigmatales</taxon>
        <taxon>Monodopsidaceae</taxon>
        <taxon>Nannochloropsis</taxon>
    </lineage>
</organism>
<feature type="binding site" evidence="6">
    <location>
        <position position="210"/>
    </location>
    <ligand>
        <name>Zn(2+)</name>
        <dbReference type="ChEBI" id="CHEBI:29105"/>
    </ligand>
</feature>
<feature type="region of interest" description="Disordered" evidence="7">
    <location>
        <begin position="51"/>
        <end position="86"/>
    </location>
</feature>
<dbReference type="PANTHER" id="PTHR12922:SF7">
    <property type="entry name" value="UBIQUINONE BIOSYNTHESIS PROTEIN COQ4 HOMOLOG, MITOCHONDRIAL"/>
    <property type="match status" value="1"/>
</dbReference>
<dbReference type="InterPro" id="IPR007715">
    <property type="entry name" value="Coq4"/>
</dbReference>
<comment type="catalytic activity">
    <reaction evidence="6">
        <text>a 4-hydroxy-3-methoxy-5-(all-trans-polyprenyl)benzoate + H(+) = a 2-methoxy-6-(all-trans-polyprenyl)phenol + CO2</text>
        <dbReference type="Rhea" id="RHEA:81179"/>
        <dbReference type="Rhea" id="RHEA-COMP:9551"/>
        <dbReference type="Rhea" id="RHEA-COMP:10931"/>
        <dbReference type="ChEBI" id="CHEBI:15378"/>
        <dbReference type="ChEBI" id="CHEBI:16526"/>
        <dbReference type="ChEBI" id="CHEBI:62731"/>
        <dbReference type="ChEBI" id="CHEBI:84443"/>
        <dbReference type="EC" id="4.1.1.130"/>
    </reaction>
</comment>
<sequence length="310" mass="34711">MHPLTNMLHRNITLTSKVPYLMRAKVVSLRGTCTTATSSLLGVPSRPQAPCARTFKRMRPFSTTSSQSSGGKETSPPAVPETPLYSSHIPTSGFQKLYIAGFSAATAFRDPERGDMVAALGETTGTRALQRLRRAMSADPVGRELLAAKPDIKEDSTRPDRLRRLPEGTFGREYARFLDHHGYSPDERAAVRFVDDAELAFVMQRYRQVHDFWHVLCGLPPTVLGELALKWFEMVQTRLPIAAFSGVVGPLSLSAQERKLLKEQYIPWAVRAAVKARPLMCVWYERSFEEPLELMRKRLQIVTAPPMTAV</sequence>
<dbReference type="AlphaFoldDB" id="W7U2W9"/>
<keyword evidence="6" id="KW-0862">Zinc</keyword>
<dbReference type="UniPathway" id="UPA00232"/>
<keyword evidence="9" id="KW-1185">Reference proteome</keyword>
<evidence type="ECO:0000313" key="9">
    <source>
        <dbReference type="Proteomes" id="UP000019335"/>
    </source>
</evidence>
<dbReference type="OrthoDB" id="4249at2759"/>
<evidence type="ECO:0000313" key="8">
    <source>
        <dbReference type="EMBL" id="EWM27019.1"/>
    </source>
</evidence>
<feature type="binding site" evidence="6">
    <location>
        <position position="214"/>
    </location>
    <ligand>
        <name>Zn(2+)</name>
        <dbReference type="ChEBI" id="CHEBI:29105"/>
    </ligand>
</feature>
<proteinExistence type="inferred from homology"/>
<evidence type="ECO:0000256" key="6">
    <source>
        <dbReference type="HAMAP-Rule" id="MF_03111"/>
    </source>
</evidence>
<feature type="binding site" evidence="6">
    <location>
        <position position="211"/>
    </location>
    <ligand>
        <name>Zn(2+)</name>
        <dbReference type="ChEBI" id="CHEBI:29105"/>
    </ligand>
</feature>
<evidence type="ECO:0000256" key="1">
    <source>
        <dbReference type="ARBA" id="ARBA00022688"/>
    </source>
</evidence>
<dbReference type="Proteomes" id="UP000019335">
    <property type="component" value="Chromosome 7"/>
</dbReference>
<comment type="function">
    <text evidence="6">Lyase that catalyzes the C1-decarboxylation of 4-hydroxy-3-methoxy-5-(all-trans-polyprenyl)benzoic acid into 2-methoxy-6-(all-trans-polyprenyl)phenol during ubiquinone biosynthesis.</text>
</comment>
<keyword evidence="5 6" id="KW-0456">Lyase</keyword>
<keyword evidence="6" id="KW-0479">Metal-binding</keyword>
<dbReference type="InterPro" id="IPR027540">
    <property type="entry name" value="Coq4_euk"/>
</dbReference>
<dbReference type="GO" id="GO:0008270">
    <property type="term" value="F:zinc ion binding"/>
    <property type="evidence" value="ECO:0007669"/>
    <property type="project" value="UniProtKB-UniRule"/>
</dbReference>
<evidence type="ECO:0000256" key="3">
    <source>
        <dbReference type="ARBA" id="ARBA00023128"/>
    </source>
</evidence>
<dbReference type="GO" id="GO:0120539">
    <property type="term" value="F:4-hydroxy-3-methoxy-5-polyprenylbenzoate decarboxylase activity"/>
    <property type="evidence" value="ECO:0007669"/>
    <property type="project" value="UniProtKB-EC"/>
</dbReference>
<keyword evidence="4 6" id="KW-0472">Membrane</keyword>
<dbReference type="GO" id="GO:0031314">
    <property type="term" value="C:extrinsic component of mitochondrial inner membrane"/>
    <property type="evidence" value="ECO:0007669"/>
    <property type="project" value="UniProtKB-UniRule"/>
</dbReference>
<evidence type="ECO:0000256" key="5">
    <source>
        <dbReference type="ARBA" id="ARBA00023239"/>
    </source>
</evidence>
<evidence type="ECO:0000256" key="7">
    <source>
        <dbReference type="SAM" id="MobiDB-lite"/>
    </source>
</evidence>
<comment type="pathway">
    <text evidence="6">Cofactor biosynthesis; ubiquinone biosynthesis.</text>
</comment>
<keyword evidence="3 6" id="KW-0496">Mitochondrion</keyword>
<dbReference type="HAMAP" id="MF_03111">
    <property type="entry name" value="Coq4"/>
    <property type="match status" value="1"/>
</dbReference>
<name>W7U2W9_9STRA</name>
<keyword evidence="1 6" id="KW-0831">Ubiquinone biosynthesis</keyword>
<comment type="subunit">
    <text evidence="6">Component of a multi-subunit COQ enzyme complex.</text>
</comment>
<evidence type="ECO:0000256" key="2">
    <source>
        <dbReference type="ARBA" id="ARBA00022792"/>
    </source>
</evidence>
<comment type="caution">
    <text evidence="8">The sequence shown here is derived from an EMBL/GenBank/DDBJ whole genome shotgun (WGS) entry which is preliminary data.</text>
</comment>
<accession>W7U2W9</accession>
<keyword evidence="2 6" id="KW-0999">Mitochondrion inner membrane</keyword>
<comment type="similarity">
    <text evidence="6">Belongs to the COQ4 family.</text>
</comment>
<reference evidence="8 9" key="1">
    <citation type="journal article" date="2014" name="Mol. Plant">
        <title>Chromosome Scale Genome Assembly and Transcriptome Profiling of Nannochloropsis gaditana in Nitrogen Depletion.</title>
        <authorList>
            <person name="Corteggiani Carpinelli E."/>
            <person name="Telatin A."/>
            <person name="Vitulo N."/>
            <person name="Forcato C."/>
            <person name="D'Angelo M."/>
            <person name="Schiavon R."/>
            <person name="Vezzi A."/>
            <person name="Giacometti G.M."/>
            <person name="Morosinotto T."/>
            <person name="Valle G."/>
        </authorList>
    </citation>
    <scope>NUCLEOTIDE SEQUENCE [LARGE SCALE GENOMIC DNA]</scope>
    <source>
        <strain evidence="8 9">B-31</strain>
    </source>
</reference>
<feature type="compositionally biased region" description="Polar residues" evidence="7">
    <location>
        <begin position="61"/>
        <end position="72"/>
    </location>
</feature>
<protein>
    <recommendedName>
        <fullName evidence="6">Ubiquinone biosynthesis protein COQ4 homolog, mitochondrial</fullName>
    </recommendedName>
    <alternativeName>
        <fullName evidence="6">4-hydroxy-3-methoxy-5-polyprenylbenzoate decarboxylase</fullName>
        <ecNumber evidence="6">4.1.1.130</ecNumber>
    </alternativeName>
    <alternativeName>
        <fullName evidence="6">Coenzyme Q biosynthesis protein 4 homolog</fullName>
    </alternativeName>
</protein>
<dbReference type="Pfam" id="PF05019">
    <property type="entry name" value="Coq4"/>
    <property type="match status" value="1"/>
</dbReference>
<dbReference type="EC" id="4.1.1.130" evidence="6"/>
<feature type="binding site" evidence="6">
    <location>
        <position position="226"/>
    </location>
    <ligand>
        <name>Zn(2+)</name>
        <dbReference type="ChEBI" id="CHEBI:29105"/>
    </ligand>
</feature>
<keyword evidence="8" id="KW-0830">Ubiquinone</keyword>
<dbReference type="EMBL" id="AZIL01000526">
    <property type="protein sequence ID" value="EWM27019.1"/>
    <property type="molecule type" value="Genomic_DNA"/>
</dbReference>